<organism evidence="2 3">
    <name type="scientific">Pleurodeles waltl</name>
    <name type="common">Iberian ribbed newt</name>
    <dbReference type="NCBI Taxonomy" id="8319"/>
    <lineage>
        <taxon>Eukaryota</taxon>
        <taxon>Metazoa</taxon>
        <taxon>Chordata</taxon>
        <taxon>Craniata</taxon>
        <taxon>Vertebrata</taxon>
        <taxon>Euteleostomi</taxon>
        <taxon>Amphibia</taxon>
        <taxon>Batrachia</taxon>
        <taxon>Caudata</taxon>
        <taxon>Salamandroidea</taxon>
        <taxon>Salamandridae</taxon>
        <taxon>Pleurodelinae</taxon>
        <taxon>Pleurodeles</taxon>
    </lineage>
</organism>
<feature type="compositionally biased region" description="Basic residues" evidence="1">
    <location>
        <begin position="101"/>
        <end position="116"/>
    </location>
</feature>
<protein>
    <submittedName>
        <fullName evidence="2">Uncharacterized protein</fullName>
    </submittedName>
</protein>
<evidence type="ECO:0000313" key="2">
    <source>
        <dbReference type="EMBL" id="KAJ1145868.1"/>
    </source>
</evidence>
<evidence type="ECO:0000256" key="1">
    <source>
        <dbReference type="SAM" id="MobiDB-lite"/>
    </source>
</evidence>
<gene>
    <name evidence="2" type="ORF">NDU88_012151</name>
</gene>
<accession>A0AAV7R0N9</accession>
<reference evidence="2" key="1">
    <citation type="journal article" date="2022" name="bioRxiv">
        <title>Sequencing and chromosome-scale assembly of the giantPleurodeles waltlgenome.</title>
        <authorList>
            <person name="Brown T."/>
            <person name="Elewa A."/>
            <person name="Iarovenko S."/>
            <person name="Subramanian E."/>
            <person name="Araus A.J."/>
            <person name="Petzold A."/>
            <person name="Susuki M."/>
            <person name="Suzuki K.-i.T."/>
            <person name="Hayashi T."/>
            <person name="Toyoda A."/>
            <person name="Oliveira C."/>
            <person name="Osipova E."/>
            <person name="Leigh N.D."/>
            <person name="Simon A."/>
            <person name="Yun M.H."/>
        </authorList>
    </citation>
    <scope>NUCLEOTIDE SEQUENCE</scope>
    <source>
        <strain evidence="2">20211129_DDA</strain>
        <tissue evidence="2">Liver</tissue>
    </source>
</reference>
<dbReference type="Proteomes" id="UP001066276">
    <property type="component" value="Chromosome 6"/>
</dbReference>
<keyword evidence="3" id="KW-1185">Reference proteome</keyword>
<dbReference type="EMBL" id="JANPWB010000010">
    <property type="protein sequence ID" value="KAJ1145868.1"/>
    <property type="molecule type" value="Genomic_DNA"/>
</dbReference>
<proteinExistence type="predicted"/>
<sequence length="116" mass="12847">MAVPGLATPQGLACITTLMMKVECNPRLPAHRRTLRIWGHASVRQPLHDPAGPEVQLPHPTTSSTAVGLHIDAVLHHGTHTGFDASRVLQHYRTPCPRPMGRSRKEHRQGLHRAQE</sequence>
<comment type="caution">
    <text evidence="2">The sequence shown here is derived from an EMBL/GenBank/DDBJ whole genome shotgun (WGS) entry which is preliminary data.</text>
</comment>
<evidence type="ECO:0000313" key="3">
    <source>
        <dbReference type="Proteomes" id="UP001066276"/>
    </source>
</evidence>
<dbReference type="AlphaFoldDB" id="A0AAV7R0N9"/>
<name>A0AAV7R0N9_PLEWA</name>
<feature type="region of interest" description="Disordered" evidence="1">
    <location>
        <begin position="92"/>
        <end position="116"/>
    </location>
</feature>